<dbReference type="InterPro" id="IPR051465">
    <property type="entry name" value="Cell_Envelope_Struct_Comp"/>
</dbReference>
<accession>A0A917LI67</accession>
<comment type="caution">
    <text evidence="2">The sequence shown here is derived from an EMBL/GenBank/DDBJ whole genome shotgun (WGS) entry which is preliminary data.</text>
</comment>
<dbReference type="AlphaFoldDB" id="A0A917LI67"/>
<feature type="domain" description="SLH" evidence="1">
    <location>
        <begin position="99"/>
        <end position="154"/>
    </location>
</feature>
<organism evidence="2 3">
    <name type="scientific">Paenibacillus abyssi</name>
    <dbReference type="NCBI Taxonomy" id="1340531"/>
    <lineage>
        <taxon>Bacteria</taxon>
        <taxon>Bacillati</taxon>
        <taxon>Bacillota</taxon>
        <taxon>Bacilli</taxon>
        <taxon>Bacillales</taxon>
        <taxon>Paenibacillaceae</taxon>
        <taxon>Paenibacillus</taxon>
    </lineage>
</organism>
<dbReference type="PROSITE" id="PS51272">
    <property type="entry name" value="SLH"/>
    <property type="match status" value="3"/>
</dbReference>
<name>A0A917LI67_9BACL</name>
<dbReference type="PANTHER" id="PTHR43308:SF5">
    <property type="entry name" value="S-LAYER PROTEIN _ PEPTIDOGLYCAN ENDO-BETA-N-ACETYLGLUCOSAMINIDASE"/>
    <property type="match status" value="1"/>
</dbReference>
<evidence type="ECO:0000313" key="2">
    <source>
        <dbReference type="EMBL" id="GGG26023.1"/>
    </source>
</evidence>
<proteinExistence type="predicted"/>
<keyword evidence="3" id="KW-1185">Reference proteome</keyword>
<dbReference type="InterPro" id="IPR001119">
    <property type="entry name" value="SLH_dom"/>
</dbReference>
<dbReference type="PANTHER" id="PTHR43308">
    <property type="entry name" value="OUTER MEMBRANE PROTEIN ALPHA-RELATED"/>
    <property type="match status" value="1"/>
</dbReference>
<feature type="domain" description="SLH" evidence="1">
    <location>
        <begin position="31"/>
        <end position="98"/>
    </location>
</feature>
<dbReference type="Pfam" id="PF00395">
    <property type="entry name" value="SLH"/>
    <property type="match status" value="2"/>
</dbReference>
<feature type="domain" description="SLH" evidence="1">
    <location>
        <begin position="156"/>
        <end position="219"/>
    </location>
</feature>
<evidence type="ECO:0000313" key="3">
    <source>
        <dbReference type="Proteomes" id="UP000644756"/>
    </source>
</evidence>
<protein>
    <recommendedName>
        <fullName evidence="1">SLH domain-containing protein</fullName>
    </recommendedName>
</protein>
<sequence>MSQITILLLLPMLLLFPIHSLSAQTHDIDPLEMYAPVDIDDHWAHDALDNFVNADLLRGYLDSQGTLSIRPNNSISRAEFVAILVRALNLTSEGSGKNFADVEEDKWYYEPVRIASSLGIVNGISETRFGPDRLITRGDIAVLVVRAFSSTVQFAGEPKQFTDVPDYYATSSIMSASQVGIVGGVTETEFRPYANARRAEAVVMLQRAMNLENTNLPEDEIMISLVNDIESLNFELMNEQRFEELMNFYDIYNTGYYLALSNSSLMDFRSLTEEGYEIQMTTDTVPTMRVIEKNDRFATVESTGGVYTTTMWDGAEQTSTTDAIDSIYKLKKMPDDRWKIYAYYVYE</sequence>
<gene>
    <name evidence="2" type="ORF">GCM10010916_48010</name>
</gene>
<dbReference type="Proteomes" id="UP000644756">
    <property type="component" value="Unassembled WGS sequence"/>
</dbReference>
<dbReference type="EMBL" id="BMGR01000024">
    <property type="protein sequence ID" value="GGG26023.1"/>
    <property type="molecule type" value="Genomic_DNA"/>
</dbReference>
<reference evidence="2" key="1">
    <citation type="journal article" date="2014" name="Int. J. Syst. Evol. Microbiol.">
        <title>Complete genome sequence of Corynebacterium casei LMG S-19264T (=DSM 44701T), isolated from a smear-ripened cheese.</title>
        <authorList>
            <consortium name="US DOE Joint Genome Institute (JGI-PGF)"/>
            <person name="Walter F."/>
            <person name="Albersmeier A."/>
            <person name="Kalinowski J."/>
            <person name="Ruckert C."/>
        </authorList>
    </citation>
    <scope>NUCLEOTIDE SEQUENCE</scope>
    <source>
        <strain evidence="2">CGMCC 1.12987</strain>
    </source>
</reference>
<reference evidence="2" key="2">
    <citation type="submission" date="2020-09" db="EMBL/GenBank/DDBJ databases">
        <authorList>
            <person name="Sun Q."/>
            <person name="Zhou Y."/>
        </authorList>
    </citation>
    <scope>NUCLEOTIDE SEQUENCE</scope>
    <source>
        <strain evidence="2">CGMCC 1.12987</strain>
    </source>
</reference>
<evidence type="ECO:0000259" key="1">
    <source>
        <dbReference type="PROSITE" id="PS51272"/>
    </source>
</evidence>